<accession>L0FV45</accession>
<dbReference type="KEGG" id="evi:Echvi_0219"/>
<dbReference type="STRING" id="926556.Echvi_0219"/>
<name>L0FV45_ECHVK</name>
<organism evidence="1 2">
    <name type="scientific">Echinicola vietnamensis (strain DSM 17526 / LMG 23754 / KMM 6221)</name>
    <dbReference type="NCBI Taxonomy" id="926556"/>
    <lineage>
        <taxon>Bacteria</taxon>
        <taxon>Pseudomonadati</taxon>
        <taxon>Bacteroidota</taxon>
        <taxon>Cytophagia</taxon>
        <taxon>Cytophagales</taxon>
        <taxon>Cyclobacteriaceae</taxon>
        <taxon>Echinicola</taxon>
    </lineage>
</organism>
<dbReference type="EMBL" id="CP003346">
    <property type="protein sequence ID" value="AGA76515.1"/>
    <property type="molecule type" value="Genomic_DNA"/>
</dbReference>
<keyword evidence="2" id="KW-1185">Reference proteome</keyword>
<reference evidence="2" key="1">
    <citation type="submission" date="2012-02" db="EMBL/GenBank/DDBJ databases">
        <title>The complete genome of Echinicola vietnamensis DSM 17526.</title>
        <authorList>
            <person name="Lucas S."/>
            <person name="Copeland A."/>
            <person name="Lapidus A."/>
            <person name="Glavina del Rio T."/>
            <person name="Dalin E."/>
            <person name="Tice H."/>
            <person name="Bruce D."/>
            <person name="Goodwin L."/>
            <person name="Pitluck S."/>
            <person name="Peters L."/>
            <person name="Ovchinnikova G."/>
            <person name="Teshima H."/>
            <person name="Kyrpides N."/>
            <person name="Mavromatis K."/>
            <person name="Ivanova N."/>
            <person name="Brettin T."/>
            <person name="Detter J.C."/>
            <person name="Han C."/>
            <person name="Larimer F."/>
            <person name="Land M."/>
            <person name="Hauser L."/>
            <person name="Markowitz V."/>
            <person name="Cheng J.-F."/>
            <person name="Hugenholtz P."/>
            <person name="Woyke T."/>
            <person name="Wu D."/>
            <person name="Brambilla E."/>
            <person name="Klenk H.-P."/>
            <person name="Eisen J.A."/>
        </authorList>
    </citation>
    <scope>NUCLEOTIDE SEQUENCE [LARGE SCALE GENOMIC DNA]</scope>
    <source>
        <strain evidence="2">DSM 17526 / LMG 23754 / KMM 6221</strain>
    </source>
</reference>
<evidence type="ECO:0000313" key="1">
    <source>
        <dbReference type="EMBL" id="AGA76515.1"/>
    </source>
</evidence>
<protein>
    <submittedName>
        <fullName evidence="1">Uncharacterized protein</fullName>
    </submittedName>
</protein>
<dbReference type="Proteomes" id="UP000010796">
    <property type="component" value="Chromosome"/>
</dbReference>
<sequence length="33" mass="3911">MTGSNEGLTVEYNLFGHEFFTEEGDTFYHLMFF</sequence>
<dbReference type="AlphaFoldDB" id="L0FV45"/>
<proteinExistence type="predicted"/>
<gene>
    <name evidence="1" type="ordered locus">Echvi_0219</name>
</gene>
<evidence type="ECO:0000313" key="2">
    <source>
        <dbReference type="Proteomes" id="UP000010796"/>
    </source>
</evidence>
<dbReference type="HOGENOM" id="CLU_3381611_0_0_10"/>